<dbReference type="Proteomes" id="UP000003094">
    <property type="component" value="Unassembled WGS sequence"/>
</dbReference>
<dbReference type="AlphaFoldDB" id="A0A2R9T2T6"/>
<dbReference type="EMBL" id="ADHJ01000001">
    <property type="protein sequence ID" value="EFU43820.1"/>
    <property type="molecule type" value="Genomic_DNA"/>
</dbReference>
<accession>A0A2R9T2T6</accession>
<proteinExistence type="predicted"/>
<protein>
    <submittedName>
        <fullName evidence="1">Uncharacterized protein</fullName>
    </submittedName>
</protein>
<evidence type="ECO:0000313" key="2">
    <source>
        <dbReference type="Proteomes" id="UP000003094"/>
    </source>
</evidence>
<comment type="caution">
    <text evidence="1">The sequence shown here is derived from an EMBL/GenBank/DDBJ whole genome shotgun (WGS) entry which is preliminary data.</text>
</comment>
<keyword evidence="2" id="KW-1185">Reference proteome</keyword>
<organism evidence="1 2">
    <name type="scientific">Paenibacillus vortex V453</name>
    <dbReference type="NCBI Taxonomy" id="715225"/>
    <lineage>
        <taxon>Bacteria</taxon>
        <taxon>Bacillati</taxon>
        <taxon>Bacillota</taxon>
        <taxon>Bacilli</taxon>
        <taxon>Bacillales</taxon>
        <taxon>Paenibacillaceae</taxon>
        <taxon>Paenibacillus</taxon>
    </lineage>
</organism>
<gene>
    <name evidence="1" type="ORF">PVOR_01365</name>
</gene>
<name>A0A2R9T2T6_9BACL</name>
<dbReference type="RefSeq" id="WP_006207239.1">
    <property type="nucleotide sequence ID" value="NZ_ADHJ01000001.1"/>
</dbReference>
<reference evidence="1 2" key="1">
    <citation type="journal article" date="2010" name="BMC Genomics">
        <title>Genome sequence of the pattern forming Paenibacillus vortex bacterium reveals potential for thriving in complex environments.</title>
        <authorList>
            <person name="Sirota-Madi A."/>
            <person name="Olender T."/>
            <person name="Helman Y."/>
            <person name="Ingham C."/>
            <person name="Brainis I."/>
            <person name="Roth D."/>
            <person name="Hagi E."/>
            <person name="Brodsky L."/>
            <person name="Leshkowitz D."/>
            <person name="Galatenko V."/>
            <person name="Nikolaev V."/>
            <person name="Mugasimangalam R.C."/>
            <person name="Bransburg-Zabary S."/>
            <person name="Gutnick D.L."/>
            <person name="Lancet D."/>
            <person name="Ben-Jacob E."/>
        </authorList>
    </citation>
    <scope>NUCLEOTIDE SEQUENCE [LARGE SCALE GENOMIC DNA]</scope>
    <source>
        <strain evidence="1 2">V453</strain>
    </source>
</reference>
<evidence type="ECO:0000313" key="1">
    <source>
        <dbReference type="EMBL" id="EFU43820.1"/>
    </source>
</evidence>
<dbReference type="KEGG" id="pvo:PVOR_01365"/>
<sequence>MGFIEDFKQHILRNVMKDIEKEFQKTWSIDYKGHVIEIHHALKEEQLILDGQIVDRKQKNLMFYLKLKPYSTLSGTLDVGDGVKQKVKVRFGGLIRFKCVVKVGRAVVWKESIKLDFLPWNHKEMLVPFIEQQVQIHHRVMDDALPDDEYVYSDHHPRVAAGYADRHLDDVPTPFFSRKLLNRFAKQLHHPTIKTRKATYEDIIFDRFASYGGEFIERLEKANLDEALMQQEAVWLLEHAAHREVVKFAVMVLGHTNCEPFKERLYAIGMHEEFTEYVISALLRGTREPNPLIWKLAQSVQGWGKIEAVVQLEATTPEIKRWLLTKGCESTVQHGYLAYTCAVKGELASALMQETISKELYDGTGRIIEKILQEADPDLVDYLLEHAIFYRFVSHAAVHCNNEGDYHALMQLARYLADEEAWEESLEDVWKQEERRLIQQKLQPLIDEPRWQLSPT</sequence>